<dbReference type="Gene3D" id="2.40.30.100">
    <property type="entry name" value="AF2212/PG0164-like"/>
    <property type="match status" value="1"/>
</dbReference>
<dbReference type="OrthoDB" id="2604865at2"/>
<dbReference type="Pfam" id="PF08922">
    <property type="entry name" value="DUF1905"/>
    <property type="match status" value="1"/>
</dbReference>
<evidence type="ECO:0008006" key="3">
    <source>
        <dbReference type="Google" id="ProtNLM"/>
    </source>
</evidence>
<evidence type="ECO:0000313" key="1">
    <source>
        <dbReference type="EMBL" id="SER23150.1"/>
    </source>
</evidence>
<organism evidence="1 2">
    <name type="scientific">Lentzea albida</name>
    <dbReference type="NCBI Taxonomy" id="65499"/>
    <lineage>
        <taxon>Bacteria</taxon>
        <taxon>Bacillati</taxon>
        <taxon>Actinomycetota</taxon>
        <taxon>Actinomycetes</taxon>
        <taxon>Pseudonocardiales</taxon>
        <taxon>Pseudonocardiaceae</taxon>
        <taxon>Lentzea</taxon>
    </lineage>
</organism>
<dbReference type="AlphaFoldDB" id="A0A1H9MHF5"/>
<evidence type="ECO:0000313" key="2">
    <source>
        <dbReference type="Proteomes" id="UP000199503"/>
    </source>
</evidence>
<dbReference type="Proteomes" id="UP000199503">
    <property type="component" value="Unassembled WGS sequence"/>
</dbReference>
<dbReference type="RefSeq" id="WP_089917852.1">
    <property type="nucleotide sequence ID" value="NZ_FOFV01000007.1"/>
</dbReference>
<dbReference type="SUPFAM" id="SSF141694">
    <property type="entry name" value="AF2212/PG0164-like"/>
    <property type="match status" value="1"/>
</dbReference>
<proteinExistence type="predicted"/>
<dbReference type="InterPro" id="IPR037079">
    <property type="entry name" value="AF2212/PG0164-like_sf"/>
</dbReference>
<sequence>MTRHTFTALLELNGKTATGFRVPADVVEALGQGRKPRVLVGIGGHTWRSTVAVYDGDFMLGVSAANREAAGVTAGDTVEVTLEPDLAERTVDVPEDLAAALDRNPAARAAFTALSYSNQRQRAEAVAGAKQAETRARRIEKIIIELS</sequence>
<dbReference type="InterPro" id="IPR015018">
    <property type="entry name" value="DUF1905"/>
</dbReference>
<keyword evidence="2" id="KW-1185">Reference proteome</keyword>
<gene>
    <name evidence="1" type="ORF">SAMN04488000_10742</name>
</gene>
<reference evidence="2" key="1">
    <citation type="submission" date="2016-10" db="EMBL/GenBank/DDBJ databases">
        <authorList>
            <person name="Varghese N."/>
            <person name="Submissions S."/>
        </authorList>
    </citation>
    <scope>NUCLEOTIDE SEQUENCE [LARGE SCALE GENOMIC DNA]</scope>
    <source>
        <strain evidence="2">DSM 44437</strain>
    </source>
</reference>
<accession>A0A1H9MHF5</accession>
<dbReference type="EMBL" id="FOFV01000007">
    <property type="protein sequence ID" value="SER23150.1"/>
    <property type="molecule type" value="Genomic_DNA"/>
</dbReference>
<name>A0A1H9MHF5_9PSEU</name>
<protein>
    <recommendedName>
        <fullName evidence="3">Bacteriocin-protection, YdeI or OmpD-Associated</fullName>
    </recommendedName>
</protein>
<dbReference type="Pfam" id="PF13376">
    <property type="entry name" value="OmdA"/>
    <property type="match status" value="1"/>
</dbReference>